<dbReference type="RefSeq" id="XP_017886582.1">
    <property type="nucleotide sequence ID" value="XM_018031093.2"/>
</dbReference>
<sequence>MFDSESTNQLVTANEQNVVTTKSEPNSSMIPMLIPKVEPLSMLDEENDDQELKVSIPFTAPKLRDPTVLLERCDKIWETFKMIKDVQNTNLVPACTNVVPPEATTLSSYIKYQPTSADNGNVQSRFKFVVKNKKALFHCVMCGKQYKSNRDLRRHSYKIHNIFIPPKHRSRHSNEKTMKINEDCSNVTKDTNNLEKVPARNFEENPLSGTLQPVSECNVTSTTINLRMQRTLIQVRKTHVDNINKTVENKQEEKVLNKEVEPKTECVLCNQSVTNIKNHLITYHKIESPDFMLKNVIEAYPNSASEKVEHNNLNRTTGESEIVSKEDAGASCINPNKKRKLDVGNKRQNNTRGIRDEEVRDTYECEVCLGTYKRSSLYGHVRLHRARGETRENFKLSKAKYYNSAMYTRKTEMKINKLRLISSFCTSVNKSTESNKDNSNLDTNKKVENLKVENNDKNEEIARESRNKIQECPTQSNSDEISSSGITMAIKEKNDTSKVVHEDGSDNKSDHTDESSDISDQKPEDHVDTLDVSFDYSENHTVLKIQCVEEDIEIDIEGNSQTDFCNNTLEVKSKSKVNQEASGTEKAPKNIKAEVDREPHRKDNNSKPLKWELRSKKIINETQEKYMCLCKHDCNCGKQLYTKTSFDIHMNQAHTMTCGYCKQCFPDVSTWYLHECTVVEGKEFTDLLMELTCYFCKAVCKTYKEFDQHVTNEHFNHELPYLCFECPERFCTDADRKIHWNKKHPTRCSICNIVYKTQEKSKHKAYHCGFGIPCHLCKKAYINSNYYISHKKRLVRFHKTQKQKHKKALHFIKSKELP</sequence>
<evidence type="ECO:0000313" key="10">
    <source>
        <dbReference type="Proteomes" id="UP000694925"/>
    </source>
</evidence>
<evidence type="ECO:0000313" key="11">
    <source>
        <dbReference type="RefSeq" id="XP_017886582.1"/>
    </source>
</evidence>
<dbReference type="AlphaFoldDB" id="A0AAJ7J7V1"/>
<feature type="domain" description="C2H2-type" evidence="9">
    <location>
        <begin position="137"/>
        <end position="165"/>
    </location>
</feature>
<accession>A0AAJ7J7V1</accession>
<dbReference type="Proteomes" id="UP000694925">
    <property type="component" value="Unplaced"/>
</dbReference>
<evidence type="ECO:0000259" key="9">
    <source>
        <dbReference type="PROSITE" id="PS50157"/>
    </source>
</evidence>
<dbReference type="SMART" id="SM00355">
    <property type="entry name" value="ZnF_C2H2"/>
    <property type="match status" value="8"/>
</dbReference>
<keyword evidence="2" id="KW-0479">Metal-binding</keyword>
<comment type="subcellular location">
    <subcellularLocation>
        <location evidence="1">Nucleus</location>
    </subcellularLocation>
</comment>
<feature type="compositionally biased region" description="Basic and acidic residues" evidence="8">
    <location>
        <begin position="586"/>
        <end position="607"/>
    </location>
</feature>
<gene>
    <name evidence="11" type="primary">LOC108628882</name>
</gene>
<evidence type="ECO:0000256" key="7">
    <source>
        <dbReference type="PROSITE-ProRule" id="PRU00042"/>
    </source>
</evidence>
<dbReference type="PROSITE" id="PS00028">
    <property type="entry name" value="ZINC_FINGER_C2H2_1"/>
    <property type="match status" value="2"/>
</dbReference>
<evidence type="ECO:0000256" key="6">
    <source>
        <dbReference type="ARBA" id="ARBA00023242"/>
    </source>
</evidence>
<dbReference type="InterPro" id="IPR013087">
    <property type="entry name" value="Znf_C2H2_type"/>
</dbReference>
<keyword evidence="4 7" id="KW-0863">Zinc-finger</keyword>
<evidence type="ECO:0000256" key="3">
    <source>
        <dbReference type="ARBA" id="ARBA00022737"/>
    </source>
</evidence>
<feature type="region of interest" description="Disordered" evidence="8">
    <location>
        <begin position="429"/>
        <end position="525"/>
    </location>
</feature>
<dbReference type="GeneID" id="108628882"/>
<keyword evidence="6" id="KW-0539">Nucleus</keyword>
<evidence type="ECO:0000256" key="5">
    <source>
        <dbReference type="ARBA" id="ARBA00022833"/>
    </source>
</evidence>
<dbReference type="PANTHER" id="PTHR24406">
    <property type="entry name" value="TRANSCRIPTIONAL REPRESSOR CTCFL-RELATED"/>
    <property type="match status" value="1"/>
</dbReference>
<name>A0AAJ7J7V1_9HYME</name>
<evidence type="ECO:0000256" key="2">
    <source>
        <dbReference type="ARBA" id="ARBA00022723"/>
    </source>
</evidence>
<feature type="compositionally biased region" description="Polar residues" evidence="8">
    <location>
        <begin position="472"/>
        <end position="486"/>
    </location>
</feature>
<proteinExistence type="predicted"/>
<evidence type="ECO:0000256" key="8">
    <source>
        <dbReference type="SAM" id="MobiDB-lite"/>
    </source>
</evidence>
<evidence type="ECO:0000256" key="1">
    <source>
        <dbReference type="ARBA" id="ARBA00004123"/>
    </source>
</evidence>
<keyword evidence="3" id="KW-0677">Repeat</keyword>
<dbReference type="GO" id="GO:0008270">
    <property type="term" value="F:zinc ion binding"/>
    <property type="evidence" value="ECO:0007669"/>
    <property type="project" value="UniProtKB-KW"/>
</dbReference>
<protein>
    <submittedName>
        <fullName evidence="11">Uncharacterized protein PFB0765w-like</fullName>
    </submittedName>
</protein>
<evidence type="ECO:0000256" key="4">
    <source>
        <dbReference type="ARBA" id="ARBA00022771"/>
    </source>
</evidence>
<dbReference type="InterPro" id="IPR050888">
    <property type="entry name" value="ZnF_C2H2-type_TF"/>
</dbReference>
<keyword evidence="10" id="KW-1185">Reference proteome</keyword>
<reference evidence="11" key="1">
    <citation type="submission" date="2025-08" db="UniProtKB">
        <authorList>
            <consortium name="RefSeq"/>
        </authorList>
    </citation>
    <scope>IDENTIFICATION</scope>
    <source>
        <tissue evidence="11">Whole body</tissue>
    </source>
</reference>
<dbReference type="GO" id="GO:0005634">
    <property type="term" value="C:nucleus"/>
    <property type="evidence" value="ECO:0007669"/>
    <property type="project" value="UniProtKB-SubCell"/>
</dbReference>
<feature type="compositionally biased region" description="Polar residues" evidence="8">
    <location>
        <begin position="429"/>
        <end position="442"/>
    </location>
</feature>
<keyword evidence="5" id="KW-0862">Zinc</keyword>
<feature type="compositionally biased region" description="Basic and acidic residues" evidence="8">
    <location>
        <begin position="490"/>
        <end position="525"/>
    </location>
</feature>
<feature type="compositionally biased region" description="Basic and acidic residues" evidence="8">
    <location>
        <begin position="443"/>
        <end position="469"/>
    </location>
</feature>
<feature type="region of interest" description="Disordered" evidence="8">
    <location>
        <begin position="575"/>
        <end position="607"/>
    </location>
</feature>
<organism evidence="10 11">
    <name type="scientific">Ceratina calcarata</name>
    <dbReference type="NCBI Taxonomy" id="156304"/>
    <lineage>
        <taxon>Eukaryota</taxon>
        <taxon>Metazoa</taxon>
        <taxon>Ecdysozoa</taxon>
        <taxon>Arthropoda</taxon>
        <taxon>Hexapoda</taxon>
        <taxon>Insecta</taxon>
        <taxon>Pterygota</taxon>
        <taxon>Neoptera</taxon>
        <taxon>Endopterygota</taxon>
        <taxon>Hymenoptera</taxon>
        <taxon>Apocrita</taxon>
        <taxon>Aculeata</taxon>
        <taxon>Apoidea</taxon>
        <taxon>Anthophila</taxon>
        <taxon>Apidae</taxon>
        <taxon>Ceratina</taxon>
        <taxon>Zadontomerus</taxon>
    </lineage>
</organism>
<dbReference type="KEGG" id="ccal:108628882"/>
<dbReference type="PROSITE" id="PS50157">
    <property type="entry name" value="ZINC_FINGER_C2H2_2"/>
    <property type="match status" value="1"/>
</dbReference>